<dbReference type="InterPro" id="IPR010664">
    <property type="entry name" value="LipoPS_assembly_LptC-rel"/>
</dbReference>
<evidence type="ECO:0000256" key="6">
    <source>
        <dbReference type="SAM" id="Phobius"/>
    </source>
</evidence>
<evidence type="ECO:0000313" key="8">
    <source>
        <dbReference type="Proteomes" id="UP000242432"/>
    </source>
</evidence>
<evidence type="ECO:0000313" key="7">
    <source>
        <dbReference type="EMBL" id="SKA59352.1"/>
    </source>
</evidence>
<keyword evidence="8" id="KW-1185">Reference proteome</keyword>
<reference evidence="8" key="1">
    <citation type="submission" date="2017-02" db="EMBL/GenBank/DDBJ databases">
        <authorList>
            <person name="Varghese N."/>
            <person name="Submissions S."/>
        </authorList>
    </citation>
    <scope>NUCLEOTIDE SEQUENCE [LARGE SCALE GENOMIC DNA]</scope>
    <source>
        <strain evidence="8">DSM 3072</strain>
    </source>
</reference>
<evidence type="ECO:0000256" key="2">
    <source>
        <dbReference type="ARBA" id="ARBA00022519"/>
    </source>
</evidence>
<organism evidence="7 8">
    <name type="scientific">Succinivibrio dextrinosolvens DSM 3072</name>
    <dbReference type="NCBI Taxonomy" id="1123324"/>
    <lineage>
        <taxon>Bacteria</taxon>
        <taxon>Pseudomonadati</taxon>
        <taxon>Pseudomonadota</taxon>
        <taxon>Gammaproteobacteria</taxon>
        <taxon>Aeromonadales</taxon>
        <taxon>Succinivibrionaceae</taxon>
        <taxon>Succinivibrio</taxon>
    </lineage>
</organism>
<keyword evidence="1" id="KW-1003">Cell membrane</keyword>
<dbReference type="Gene3D" id="2.60.450.10">
    <property type="entry name" value="Lipopolysaccharide (LPS) transport protein A like domain"/>
    <property type="match status" value="1"/>
</dbReference>
<dbReference type="STRING" id="83771.SAMN02910357_02500"/>
<dbReference type="GO" id="GO:0005886">
    <property type="term" value="C:plasma membrane"/>
    <property type="evidence" value="ECO:0007669"/>
    <property type="project" value="InterPro"/>
</dbReference>
<evidence type="ECO:0000256" key="4">
    <source>
        <dbReference type="ARBA" id="ARBA00022989"/>
    </source>
</evidence>
<dbReference type="NCBIfam" id="TIGR04409">
    <property type="entry name" value="LptC_YrbK"/>
    <property type="match status" value="1"/>
</dbReference>
<keyword evidence="3 6" id="KW-0812">Transmembrane</keyword>
<dbReference type="Proteomes" id="UP000242432">
    <property type="component" value="Unassembled WGS sequence"/>
</dbReference>
<dbReference type="EMBL" id="FUXX01000007">
    <property type="protein sequence ID" value="SKA59352.1"/>
    <property type="molecule type" value="Genomic_DNA"/>
</dbReference>
<keyword evidence="5 6" id="KW-0472">Membrane</keyword>
<keyword evidence="2" id="KW-0997">Cell inner membrane</keyword>
<dbReference type="InterPro" id="IPR052363">
    <property type="entry name" value="LPS_export_LptC"/>
</dbReference>
<dbReference type="InterPro" id="IPR026265">
    <property type="entry name" value="LptC"/>
</dbReference>
<gene>
    <name evidence="7" type="ORF">SAMN02745213_00665</name>
</gene>
<keyword evidence="4 6" id="KW-1133">Transmembrane helix</keyword>
<proteinExistence type="predicted"/>
<evidence type="ECO:0000256" key="3">
    <source>
        <dbReference type="ARBA" id="ARBA00022692"/>
    </source>
</evidence>
<evidence type="ECO:0000256" key="1">
    <source>
        <dbReference type="ARBA" id="ARBA00022475"/>
    </source>
</evidence>
<dbReference type="GO" id="GO:0030288">
    <property type="term" value="C:outer membrane-bounded periplasmic space"/>
    <property type="evidence" value="ECO:0007669"/>
    <property type="project" value="TreeGrafter"/>
</dbReference>
<dbReference type="AlphaFoldDB" id="A0A1T4V336"/>
<evidence type="ECO:0000256" key="5">
    <source>
        <dbReference type="ARBA" id="ARBA00023136"/>
    </source>
</evidence>
<dbReference type="PANTHER" id="PTHR37481">
    <property type="entry name" value="LIPOPOLYSACCHARIDE EXPORT SYSTEM PROTEIN LPTC"/>
    <property type="match status" value="1"/>
</dbReference>
<dbReference type="RefSeq" id="WP_078928219.1">
    <property type="nucleotide sequence ID" value="NZ_FUXX01000007.1"/>
</dbReference>
<name>A0A1T4V336_9GAMM</name>
<dbReference type="Pfam" id="PF06835">
    <property type="entry name" value="LptC"/>
    <property type="match status" value="1"/>
</dbReference>
<feature type="transmembrane region" description="Helical" evidence="6">
    <location>
        <begin position="6"/>
        <end position="26"/>
    </location>
</feature>
<dbReference type="GO" id="GO:0015221">
    <property type="term" value="F:lipopolysaccharide transmembrane transporter activity"/>
    <property type="evidence" value="ECO:0007669"/>
    <property type="project" value="InterPro"/>
</dbReference>
<dbReference type="PANTHER" id="PTHR37481:SF1">
    <property type="entry name" value="LIPOPOLYSACCHARIDE EXPORT SYSTEM PROTEIN LPTC"/>
    <property type="match status" value="1"/>
</dbReference>
<sequence length="192" mass="21698">MSVTKKSILIAILFAVISSTIYFYSLTLKKEEVKDMSGMPTFIATDTNGTLFDKSGKVSRTMLASRTEFYEPRNLLIFDDPLITAYNHKESGKTNIWHLKGQKGRMVTNDHAVVNGDVVIYPGFKDAIIDKATADNLVYNFTTEEVTSKDLVTIYGHVFKTEGTHFKFNLSNNVMNYKGKPHATYYPKSKKD</sequence>
<accession>A0A1T4V336</accession>
<dbReference type="GO" id="GO:0017089">
    <property type="term" value="F:glycolipid transfer activity"/>
    <property type="evidence" value="ECO:0007669"/>
    <property type="project" value="TreeGrafter"/>
</dbReference>
<protein>
    <submittedName>
        <fullName evidence="7">LPS export ABC transporter protein LptC</fullName>
    </submittedName>
</protein>